<dbReference type="AlphaFoldDB" id="A0A0E9QSL6"/>
<name>A0A0E9QSL6_ANGAN</name>
<dbReference type="EMBL" id="GBXM01088763">
    <property type="protein sequence ID" value="JAH19814.1"/>
    <property type="molecule type" value="Transcribed_RNA"/>
</dbReference>
<sequence>MHHAAVLTTLAPSPPPLPPPLHPYLGCSSCLECQWYFRRLYSMLETPS</sequence>
<organism evidence="1">
    <name type="scientific">Anguilla anguilla</name>
    <name type="common">European freshwater eel</name>
    <name type="synonym">Muraena anguilla</name>
    <dbReference type="NCBI Taxonomy" id="7936"/>
    <lineage>
        <taxon>Eukaryota</taxon>
        <taxon>Metazoa</taxon>
        <taxon>Chordata</taxon>
        <taxon>Craniata</taxon>
        <taxon>Vertebrata</taxon>
        <taxon>Euteleostomi</taxon>
        <taxon>Actinopterygii</taxon>
        <taxon>Neopterygii</taxon>
        <taxon>Teleostei</taxon>
        <taxon>Anguilliformes</taxon>
        <taxon>Anguillidae</taxon>
        <taxon>Anguilla</taxon>
    </lineage>
</organism>
<proteinExistence type="predicted"/>
<protein>
    <submittedName>
        <fullName evidence="1">Uncharacterized protein</fullName>
    </submittedName>
</protein>
<evidence type="ECO:0000313" key="1">
    <source>
        <dbReference type="EMBL" id="JAH19814.1"/>
    </source>
</evidence>
<reference evidence="1" key="1">
    <citation type="submission" date="2014-11" db="EMBL/GenBank/DDBJ databases">
        <authorList>
            <person name="Amaro Gonzalez C."/>
        </authorList>
    </citation>
    <scope>NUCLEOTIDE SEQUENCE</scope>
</reference>
<reference evidence="1" key="2">
    <citation type="journal article" date="2015" name="Fish Shellfish Immunol.">
        <title>Early steps in the European eel (Anguilla anguilla)-Vibrio vulnificus interaction in the gills: Role of the RtxA13 toxin.</title>
        <authorList>
            <person name="Callol A."/>
            <person name="Pajuelo D."/>
            <person name="Ebbesson L."/>
            <person name="Teles M."/>
            <person name="MacKenzie S."/>
            <person name="Amaro C."/>
        </authorList>
    </citation>
    <scope>NUCLEOTIDE SEQUENCE</scope>
</reference>
<accession>A0A0E9QSL6</accession>